<comment type="caution">
    <text evidence="2">The sequence shown here is derived from an EMBL/GenBank/DDBJ whole genome shotgun (WGS) entry which is preliminary data.</text>
</comment>
<feature type="region of interest" description="Disordered" evidence="1">
    <location>
        <begin position="88"/>
        <end position="113"/>
    </location>
</feature>
<organism evidence="2 3">
    <name type="scientific">Pleuronectes platessa</name>
    <name type="common">European plaice</name>
    <dbReference type="NCBI Taxonomy" id="8262"/>
    <lineage>
        <taxon>Eukaryota</taxon>
        <taxon>Metazoa</taxon>
        <taxon>Chordata</taxon>
        <taxon>Craniata</taxon>
        <taxon>Vertebrata</taxon>
        <taxon>Euteleostomi</taxon>
        <taxon>Actinopterygii</taxon>
        <taxon>Neopterygii</taxon>
        <taxon>Teleostei</taxon>
        <taxon>Neoteleostei</taxon>
        <taxon>Acanthomorphata</taxon>
        <taxon>Carangaria</taxon>
        <taxon>Pleuronectiformes</taxon>
        <taxon>Pleuronectoidei</taxon>
        <taxon>Pleuronectidae</taxon>
        <taxon>Pleuronectes</taxon>
    </lineage>
</organism>
<feature type="compositionally biased region" description="Basic and acidic residues" evidence="1">
    <location>
        <begin position="1"/>
        <end position="10"/>
    </location>
</feature>
<dbReference type="AlphaFoldDB" id="A0A9N7TRF1"/>
<accession>A0A9N7TRF1</accession>
<dbReference type="EMBL" id="CADEAL010000204">
    <property type="protein sequence ID" value="CAB1416368.1"/>
    <property type="molecule type" value="Genomic_DNA"/>
</dbReference>
<dbReference type="Proteomes" id="UP001153269">
    <property type="component" value="Unassembled WGS sequence"/>
</dbReference>
<sequence>MVEVVRKTPDPVRPPRPPRAPPEPPSALLSGSGSSSRFQLCVFVFVRLNGFSRELKTTHPTARPQATYTYHSSQLEVKGHGYFLEAAHTNADLEEDHSSDLQQEDRKAQLLPESVPATSPCRCRLRRRRSHFENKGLSGVAVLPQAASPPGK</sequence>
<evidence type="ECO:0000256" key="1">
    <source>
        <dbReference type="SAM" id="MobiDB-lite"/>
    </source>
</evidence>
<feature type="region of interest" description="Disordered" evidence="1">
    <location>
        <begin position="1"/>
        <end position="31"/>
    </location>
</feature>
<name>A0A9N7TRF1_PLEPL</name>
<keyword evidence="3" id="KW-1185">Reference proteome</keyword>
<protein>
    <submittedName>
        <fullName evidence="2">Uncharacterized protein</fullName>
    </submittedName>
</protein>
<feature type="compositionally biased region" description="Basic and acidic residues" evidence="1">
    <location>
        <begin position="96"/>
        <end position="108"/>
    </location>
</feature>
<feature type="compositionally biased region" description="Pro residues" evidence="1">
    <location>
        <begin position="11"/>
        <end position="25"/>
    </location>
</feature>
<evidence type="ECO:0000313" key="3">
    <source>
        <dbReference type="Proteomes" id="UP001153269"/>
    </source>
</evidence>
<gene>
    <name evidence="2" type="ORF">PLEPLA_LOCUS4159</name>
</gene>
<proteinExistence type="predicted"/>
<evidence type="ECO:0000313" key="2">
    <source>
        <dbReference type="EMBL" id="CAB1416368.1"/>
    </source>
</evidence>
<reference evidence="2" key="1">
    <citation type="submission" date="2020-03" db="EMBL/GenBank/DDBJ databases">
        <authorList>
            <person name="Weist P."/>
        </authorList>
    </citation>
    <scope>NUCLEOTIDE SEQUENCE</scope>
</reference>